<evidence type="ECO:0000256" key="9">
    <source>
        <dbReference type="ARBA" id="ARBA00023136"/>
    </source>
</evidence>
<dbReference type="GO" id="GO:0046930">
    <property type="term" value="C:pore complex"/>
    <property type="evidence" value="ECO:0007669"/>
    <property type="project" value="UniProtKB-KW"/>
</dbReference>
<comment type="subcellular location">
    <subcellularLocation>
        <location evidence="1">Cell outer membrane</location>
        <topology evidence="1">Multi-pass membrane protein</topology>
    </subcellularLocation>
</comment>
<protein>
    <submittedName>
        <fullName evidence="13">Porin</fullName>
    </submittedName>
</protein>
<proteinExistence type="predicted"/>
<evidence type="ECO:0000313" key="14">
    <source>
        <dbReference type="Proteomes" id="UP000433309"/>
    </source>
</evidence>
<keyword evidence="5" id="KW-0812">Transmembrane</keyword>
<dbReference type="AlphaFoldDB" id="A0A6I2L7T6"/>
<evidence type="ECO:0000256" key="7">
    <source>
        <dbReference type="ARBA" id="ARBA00023065"/>
    </source>
</evidence>
<dbReference type="Proteomes" id="UP000433309">
    <property type="component" value="Unassembled WGS sequence"/>
</dbReference>
<evidence type="ECO:0000256" key="11">
    <source>
        <dbReference type="SAM" id="SignalP"/>
    </source>
</evidence>
<dbReference type="InterPro" id="IPR033900">
    <property type="entry name" value="Gram_neg_porin_domain"/>
</dbReference>
<evidence type="ECO:0000256" key="3">
    <source>
        <dbReference type="ARBA" id="ARBA00022448"/>
    </source>
</evidence>
<evidence type="ECO:0000256" key="10">
    <source>
        <dbReference type="ARBA" id="ARBA00023237"/>
    </source>
</evidence>
<accession>A0A6I2L7T6</accession>
<keyword evidence="10" id="KW-0998">Cell outer membrane</keyword>
<dbReference type="RefSeq" id="WP_154381487.1">
    <property type="nucleotide sequence ID" value="NZ_WKJK01000015.1"/>
</dbReference>
<keyword evidence="8" id="KW-0626">Porin</keyword>
<dbReference type="InterPro" id="IPR023614">
    <property type="entry name" value="Porin_dom_sf"/>
</dbReference>
<dbReference type="EMBL" id="WKJK01000015">
    <property type="protein sequence ID" value="MRW93267.1"/>
    <property type="molecule type" value="Genomic_DNA"/>
</dbReference>
<keyword evidence="9" id="KW-0472">Membrane</keyword>
<gene>
    <name evidence="13" type="ORF">GJ699_25085</name>
</gene>
<dbReference type="PANTHER" id="PTHR34501">
    <property type="entry name" value="PROTEIN YDDL-RELATED"/>
    <property type="match status" value="1"/>
</dbReference>
<dbReference type="GO" id="GO:0006811">
    <property type="term" value="P:monoatomic ion transport"/>
    <property type="evidence" value="ECO:0007669"/>
    <property type="project" value="UniProtKB-KW"/>
</dbReference>
<dbReference type="InterPro" id="IPR050298">
    <property type="entry name" value="Gram-neg_bact_OMP"/>
</dbReference>
<dbReference type="GO" id="GO:0015288">
    <property type="term" value="F:porin activity"/>
    <property type="evidence" value="ECO:0007669"/>
    <property type="project" value="UniProtKB-KW"/>
</dbReference>
<dbReference type="Gene3D" id="2.40.160.10">
    <property type="entry name" value="Porin"/>
    <property type="match status" value="1"/>
</dbReference>
<sequence length="385" mass="41494">MTKSKLFLAVAIATVFNSASAYDTLKIGEVEITPYARVVAGIDYTNNIMNSGLQGSRVQVASNQWGTSWWGLTLKTPLTDGWSGVAHLESGFGTNDGQSNNNGSLFNRRSNVGVSNEQYGELTVGNHMWIANDAFYVDPMAHQWIGLNTLVGGRNWGIGPNTLQYTSPVFAGLQASYMHMAGGAIDDTKRGSGDGVSLSYTQGGLNLRLIADQLADQYGRYTGGTVYGLGSQGEWKFTKEILLGGTYQLGNAKLFAGYNRVTAPQAGYATTAKWDDKAEQTWLGVNYRVTEKLTALGAVYHLKEDVSGKKSNLFAAGLNYDWNKYFTLYATVGSINNNTISADAASMNGANNHALYYWNMACDSSSSTCNGASSYGGYAGFVLKF</sequence>
<evidence type="ECO:0000256" key="2">
    <source>
        <dbReference type="ARBA" id="ARBA00011233"/>
    </source>
</evidence>
<comment type="caution">
    <text evidence="13">The sequence shown here is derived from an EMBL/GenBank/DDBJ whole genome shotgun (WGS) entry which is preliminary data.</text>
</comment>
<evidence type="ECO:0000256" key="1">
    <source>
        <dbReference type="ARBA" id="ARBA00004571"/>
    </source>
</evidence>
<dbReference type="CDD" id="cd00342">
    <property type="entry name" value="gram_neg_porins"/>
    <property type="match status" value="1"/>
</dbReference>
<evidence type="ECO:0000256" key="4">
    <source>
        <dbReference type="ARBA" id="ARBA00022452"/>
    </source>
</evidence>
<evidence type="ECO:0000256" key="5">
    <source>
        <dbReference type="ARBA" id="ARBA00022692"/>
    </source>
</evidence>
<keyword evidence="14" id="KW-1185">Reference proteome</keyword>
<dbReference type="SUPFAM" id="SSF56935">
    <property type="entry name" value="Porins"/>
    <property type="match status" value="1"/>
</dbReference>
<evidence type="ECO:0000259" key="12">
    <source>
        <dbReference type="Pfam" id="PF13609"/>
    </source>
</evidence>
<organism evidence="13 14">
    <name type="scientific">Duganella guangzhouensis</name>
    <dbReference type="NCBI Taxonomy" id="2666084"/>
    <lineage>
        <taxon>Bacteria</taxon>
        <taxon>Pseudomonadati</taxon>
        <taxon>Pseudomonadota</taxon>
        <taxon>Betaproteobacteria</taxon>
        <taxon>Burkholderiales</taxon>
        <taxon>Oxalobacteraceae</taxon>
        <taxon>Telluria group</taxon>
        <taxon>Duganella</taxon>
    </lineage>
</organism>
<dbReference type="PANTHER" id="PTHR34501:SF9">
    <property type="entry name" value="MAJOR OUTER MEMBRANE PROTEIN P.IA"/>
    <property type="match status" value="1"/>
</dbReference>
<feature type="chain" id="PRO_5026212656" evidence="11">
    <location>
        <begin position="22"/>
        <end position="385"/>
    </location>
</feature>
<reference evidence="13 14" key="1">
    <citation type="submission" date="2019-11" db="EMBL/GenBank/DDBJ databases">
        <title>Novel species isolated from a subtropical stream in China.</title>
        <authorList>
            <person name="Lu H."/>
        </authorList>
    </citation>
    <scope>NUCLEOTIDE SEQUENCE [LARGE SCALE GENOMIC DNA]</scope>
    <source>
        <strain evidence="13 14">FT80W</strain>
    </source>
</reference>
<keyword evidence="7" id="KW-0406">Ion transport</keyword>
<dbReference type="Pfam" id="PF13609">
    <property type="entry name" value="Porin_4"/>
    <property type="match status" value="1"/>
</dbReference>
<name>A0A6I2L7T6_9BURK</name>
<keyword evidence="4" id="KW-1134">Transmembrane beta strand</keyword>
<feature type="domain" description="Porin" evidence="12">
    <location>
        <begin position="9"/>
        <end position="338"/>
    </location>
</feature>
<keyword evidence="3" id="KW-0813">Transport</keyword>
<comment type="subunit">
    <text evidence="2">Homotrimer.</text>
</comment>
<feature type="signal peptide" evidence="11">
    <location>
        <begin position="1"/>
        <end position="21"/>
    </location>
</feature>
<evidence type="ECO:0000313" key="13">
    <source>
        <dbReference type="EMBL" id="MRW93267.1"/>
    </source>
</evidence>
<evidence type="ECO:0000256" key="6">
    <source>
        <dbReference type="ARBA" id="ARBA00022729"/>
    </source>
</evidence>
<dbReference type="GO" id="GO:0009279">
    <property type="term" value="C:cell outer membrane"/>
    <property type="evidence" value="ECO:0007669"/>
    <property type="project" value="UniProtKB-SubCell"/>
</dbReference>
<keyword evidence="6 11" id="KW-0732">Signal</keyword>
<evidence type="ECO:0000256" key="8">
    <source>
        <dbReference type="ARBA" id="ARBA00023114"/>
    </source>
</evidence>